<dbReference type="EMBL" id="JARJLG010000242">
    <property type="protein sequence ID" value="KAJ7723943.1"/>
    <property type="molecule type" value="Genomic_DNA"/>
</dbReference>
<gene>
    <name evidence="1" type="ORF">DFH07DRAFT_759290</name>
</gene>
<accession>A0AAD7HM69</accession>
<sequence length="109" mass="12539">MRRVTTIGAIPKLLIVAVSKEDLLLEDKLQFKEGAHQVTLHLRGLIYYHRRHFTSVVIEKDGMMWCHDGITTKCKCLRIGYFKDVRDVRTLHDLRGERLSAVIYAESGG</sequence>
<name>A0AAD7HM69_9AGAR</name>
<protein>
    <submittedName>
        <fullName evidence="1">Uncharacterized protein</fullName>
    </submittedName>
</protein>
<dbReference type="Proteomes" id="UP001215280">
    <property type="component" value="Unassembled WGS sequence"/>
</dbReference>
<dbReference type="AlphaFoldDB" id="A0AAD7HM69"/>
<comment type="caution">
    <text evidence="1">The sequence shown here is derived from an EMBL/GenBank/DDBJ whole genome shotgun (WGS) entry which is preliminary data.</text>
</comment>
<proteinExistence type="predicted"/>
<evidence type="ECO:0000313" key="2">
    <source>
        <dbReference type="Proteomes" id="UP001215280"/>
    </source>
</evidence>
<evidence type="ECO:0000313" key="1">
    <source>
        <dbReference type="EMBL" id="KAJ7723943.1"/>
    </source>
</evidence>
<reference evidence="1" key="1">
    <citation type="submission" date="2023-03" db="EMBL/GenBank/DDBJ databases">
        <title>Massive genome expansion in bonnet fungi (Mycena s.s.) driven by repeated elements and novel gene families across ecological guilds.</title>
        <authorList>
            <consortium name="Lawrence Berkeley National Laboratory"/>
            <person name="Harder C.B."/>
            <person name="Miyauchi S."/>
            <person name="Viragh M."/>
            <person name="Kuo A."/>
            <person name="Thoen E."/>
            <person name="Andreopoulos B."/>
            <person name="Lu D."/>
            <person name="Skrede I."/>
            <person name="Drula E."/>
            <person name="Henrissat B."/>
            <person name="Morin E."/>
            <person name="Kohler A."/>
            <person name="Barry K."/>
            <person name="LaButti K."/>
            <person name="Morin E."/>
            <person name="Salamov A."/>
            <person name="Lipzen A."/>
            <person name="Mereny Z."/>
            <person name="Hegedus B."/>
            <person name="Baldrian P."/>
            <person name="Stursova M."/>
            <person name="Weitz H."/>
            <person name="Taylor A."/>
            <person name="Grigoriev I.V."/>
            <person name="Nagy L.G."/>
            <person name="Martin F."/>
            <person name="Kauserud H."/>
        </authorList>
    </citation>
    <scope>NUCLEOTIDE SEQUENCE</scope>
    <source>
        <strain evidence="1">CBHHK188m</strain>
    </source>
</reference>
<organism evidence="1 2">
    <name type="scientific">Mycena maculata</name>
    <dbReference type="NCBI Taxonomy" id="230809"/>
    <lineage>
        <taxon>Eukaryota</taxon>
        <taxon>Fungi</taxon>
        <taxon>Dikarya</taxon>
        <taxon>Basidiomycota</taxon>
        <taxon>Agaricomycotina</taxon>
        <taxon>Agaricomycetes</taxon>
        <taxon>Agaricomycetidae</taxon>
        <taxon>Agaricales</taxon>
        <taxon>Marasmiineae</taxon>
        <taxon>Mycenaceae</taxon>
        <taxon>Mycena</taxon>
    </lineage>
</organism>
<keyword evidence="2" id="KW-1185">Reference proteome</keyword>